<dbReference type="InterPro" id="IPR005586">
    <property type="entry name" value="ABC_trans_aux"/>
</dbReference>
<proteinExistence type="predicted"/>
<sequence length="216" mass="24358">MRIQTMKNFAKLAAVGLIMTALSACSLPKRPALEAASWMVAPERTGAPYKPRTDLWLKMGPVTTTPPFDGKSLIYRLGDQRYEKDFYNIYSALPNEMVGNATRQWMNSAQIFSMTVGQGNGFFPYYILQISVEEFYGDYRVRPEAVVSVEFFLTATDPQKRNPVIGKNRYTKRIALKDNTPQALALGQQEALAQILKEYELVLYKYAGNLPPPLGQ</sequence>
<gene>
    <name evidence="3" type="ORF">CBI30_07970</name>
</gene>
<dbReference type="SUPFAM" id="SSF159594">
    <property type="entry name" value="XCC0632-like"/>
    <property type="match status" value="1"/>
</dbReference>
<evidence type="ECO:0000313" key="4">
    <source>
        <dbReference type="Proteomes" id="UP000198104"/>
    </source>
</evidence>
<keyword evidence="4" id="KW-1185">Reference proteome</keyword>
<dbReference type="Proteomes" id="UP000198104">
    <property type="component" value="Unassembled WGS sequence"/>
</dbReference>
<accession>A0A254PXU6</accession>
<feature type="signal peptide" evidence="1">
    <location>
        <begin position="1"/>
        <end position="26"/>
    </location>
</feature>
<protein>
    <recommendedName>
        <fullName evidence="2">ABC-type transport auxiliary lipoprotein component domain-containing protein</fullName>
    </recommendedName>
</protein>
<dbReference type="OrthoDB" id="9128286at2"/>
<feature type="chain" id="PRO_5012287329" description="ABC-type transport auxiliary lipoprotein component domain-containing protein" evidence="1">
    <location>
        <begin position="27"/>
        <end position="216"/>
    </location>
</feature>
<name>A0A254PXU6_9BURK</name>
<dbReference type="Gene3D" id="3.40.50.10610">
    <property type="entry name" value="ABC-type transport auxiliary lipoprotein component"/>
    <property type="match status" value="1"/>
</dbReference>
<dbReference type="PROSITE" id="PS51257">
    <property type="entry name" value="PROKAR_LIPOPROTEIN"/>
    <property type="match status" value="1"/>
</dbReference>
<dbReference type="Pfam" id="PF03886">
    <property type="entry name" value="ABC_trans_aux"/>
    <property type="match status" value="1"/>
</dbReference>
<dbReference type="AlphaFoldDB" id="A0A254PXU6"/>
<dbReference type="RefSeq" id="WP_088527768.1">
    <property type="nucleotide sequence ID" value="NZ_NGUO01000011.1"/>
</dbReference>
<evidence type="ECO:0000313" key="3">
    <source>
        <dbReference type="EMBL" id="OWS71363.1"/>
    </source>
</evidence>
<comment type="caution">
    <text evidence="3">The sequence shown here is derived from an EMBL/GenBank/DDBJ whole genome shotgun (WGS) entry which is preliminary data.</text>
</comment>
<evidence type="ECO:0000259" key="2">
    <source>
        <dbReference type="Pfam" id="PF03886"/>
    </source>
</evidence>
<organism evidence="3 4">
    <name type="scientific">Polynucleobacter aenigmaticus</name>
    <dbReference type="NCBI Taxonomy" id="1743164"/>
    <lineage>
        <taxon>Bacteria</taxon>
        <taxon>Pseudomonadati</taxon>
        <taxon>Pseudomonadota</taxon>
        <taxon>Betaproteobacteria</taxon>
        <taxon>Burkholderiales</taxon>
        <taxon>Burkholderiaceae</taxon>
        <taxon>Polynucleobacter</taxon>
    </lineage>
</organism>
<dbReference type="EMBL" id="NGUO01000011">
    <property type="protein sequence ID" value="OWS71363.1"/>
    <property type="molecule type" value="Genomic_DNA"/>
</dbReference>
<keyword evidence="1" id="KW-0732">Signal</keyword>
<evidence type="ECO:0000256" key="1">
    <source>
        <dbReference type="SAM" id="SignalP"/>
    </source>
</evidence>
<feature type="domain" description="ABC-type transport auxiliary lipoprotein component" evidence="2">
    <location>
        <begin position="45"/>
        <end position="197"/>
    </location>
</feature>
<reference evidence="3 4" key="1">
    <citation type="submission" date="2017-05" db="EMBL/GenBank/DDBJ databases">
        <title>Polynucleobacter sp. MWH-K35W1 isolated from the permanently anoxic monimolimnion of a meromictic lake.</title>
        <authorList>
            <person name="Hahn M.W."/>
        </authorList>
    </citation>
    <scope>NUCLEOTIDE SEQUENCE [LARGE SCALE GENOMIC DNA]</scope>
    <source>
        <strain evidence="3 4">MWH-K35W1</strain>
    </source>
</reference>